<protein>
    <submittedName>
        <fullName evidence="1">Uncharacterized protein</fullName>
    </submittedName>
</protein>
<name>A0A8H6T9K2_MYCCL</name>
<dbReference type="Proteomes" id="UP000613580">
    <property type="component" value="Unassembled WGS sequence"/>
</dbReference>
<reference evidence="1" key="1">
    <citation type="submission" date="2020-05" db="EMBL/GenBank/DDBJ databases">
        <title>Mycena genomes resolve the evolution of fungal bioluminescence.</title>
        <authorList>
            <person name="Tsai I.J."/>
        </authorList>
    </citation>
    <scope>NUCLEOTIDE SEQUENCE</scope>
    <source>
        <strain evidence="1">110903Hualien_Pintung</strain>
    </source>
</reference>
<dbReference type="AlphaFoldDB" id="A0A8H6T9K2"/>
<dbReference type="PANTHER" id="PTHR31902:SF14">
    <property type="entry name" value="ACTIN PATCHES DISTAL PROTEIN 1"/>
    <property type="match status" value="1"/>
</dbReference>
<accession>A0A8H6T9K2</accession>
<evidence type="ECO:0000313" key="1">
    <source>
        <dbReference type="EMBL" id="KAF7313613.1"/>
    </source>
</evidence>
<dbReference type="InterPro" id="IPR009737">
    <property type="entry name" value="Aim32/Apd1-like"/>
</dbReference>
<evidence type="ECO:0000313" key="2">
    <source>
        <dbReference type="Proteomes" id="UP000613580"/>
    </source>
</evidence>
<dbReference type="Pfam" id="PF06999">
    <property type="entry name" value="Suc_Fer-like"/>
    <property type="match status" value="1"/>
</dbReference>
<sequence>MSTPPSPRPASPSPHSTIVVSVLHPAKMGGICHCRSDLSDRQAGHAEYPRRFVVDCDSTLLGSMKPFRRQIVISTGKSDWDYDITATPDTLAAAVAQAQPPPPPPTEPITIELDEKASAPLIPGVFSSLDYTRLSILNGSHQTLSAEEDEQTCLVLPDYTVVVGVRPSDAPELWRTALDASIPRFGTSQSARFATHVLPFACVILLCSHKRRDNRCAISAPKLENAFMRSLEAKGWTAHTQLEHIVDPPLEKFSGTAEEKERHIADELRTLPATKRALILRNSHIGGHKFSGNCVLYLPSGSCIWYGRVTPHEVESIVENTILGGLVLPTLLRGGMNISRPGCPTLHDW</sequence>
<dbReference type="SUPFAM" id="SSF52833">
    <property type="entry name" value="Thioredoxin-like"/>
    <property type="match status" value="1"/>
</dbReference>
<comment type="caution">
    <text evidence="1">The sequence shown here is derived from an EMBL/GenBank/DDBJ whole genome shotgun (WGS) entry which is preliminary data.</text>
</comment>
<dbReference type="InterPro" id="IPR036249">
    <property type="entry name" value="Thioredoxin-like_sf"/>
</dbReference>
<organism evidence="1 2">
    <name type="scientific">Mycena chlorophos</name>
    <name type="common">Agaric fungus</name>
    <name type="synonym">Agaricus chlorophos</name>
    <dbReference type="NCBI Taxonomy" id="658473"/>
    <lineage>
        <taxon>Eukaryota</taxon>
        <taxon>Fungi</taxon>
        <taxon>Dikarya</taxon>
        <taxon>Basidiomycota</taxon>
        <taxon>Agaricomycotina</taxon>
        <taxon>Agaricomycetes</taxon>
        <taxon>Agaricomycetidae</taxon>
        <taxon>Agaricales</taxon>
        <taxon>Marasmiineae</taxon>
        <taxon>Mycenaceae</taxon>
        <taxon>Mycena</taxon>
    </lineage>
</organism>
<proteinExistence type="predicted"/>
<gene>
    <name evidence="1" type="ORF">HMN09_00517700</name>
</gene>
<keyword evidence="2" id="KW-1185">Reference proteome</keyword>
<dbReference type="EMBL" id="JACAZE010000006">
    <property type="protein sequence ID" value="KAF7313613.1"/>
    <property type="molecule type" value="Genomic_DNA"/>
</dbReference>
<dbReference type="CDD" id="cd03062">
    <property type="entry name" value="TRX_Fd_Sucrase"/>
    <property type="match status" value="1"/>
</dbReference>
<dbReference type="PANTHER" id="PTHR31902">
    <property type="entry name" value="ACTIN PATCHES DISTAL PROTEIN 1"/>
    <property type="match status" value="1"/>
</dbReference>
<dbReference type="Gene3D" id="3.40.30.10">
    <property type="entry name" value="Glutaredoxin"/>
    <property type="match status" value="1"/>
</dbReference>
<dbReference type="OrthoDB" id="10253744at2759"/>